<dbReference type="EMBL" id="JBHTOC010000001">
    <property type="protein sequence ID" value="MFD1428724.1"/>
    <property type="molecule type" value="Genomic_DNA"/>
</dbReference>
<evidence type="ECO:0000256" key="3">
    <source>
        <dbReference type="ARBA" id="ARBA00022576"/>
    </source>
</evidence>
<dbReference type="Proteomes" id="UP001597196">
    <property type="component" value="Unassembled WGS sequence"/>
</dbReference>
<dbReference type="SUPFAM" id="SSF53383">
    <property type="entry name" value="PLP-dependent transferases"/>
    <property type="match status" value="1"/>
</dbReference>
<organism evidence="8 9">
    <name type="scientific">Lacticaseibacillus mingshuiensis</name>
    <dbReference type="NCBI Taxonomy" id="2799574"/>
    <lineage>
        <taxon>Bacteria</taxon>
        <taxon>Bacillati</taxon>
        <taxon>Bacillota</taxon>
        <taxon>Bacilli</taxon>
        <taxon>Lactobacillales</taxon>
        <taxon>Lactobacillaceae</taxon>
        <taxon>Lacticaseibacillus</taxon>
    </lineage>
</organism>
<dbReference type="InterPro" id="IPR015421">
    <property type="entry name" value="PyrdxlP-dep_Trfase_major"/>
</dbReference>
<protein>
    <recommendedName>
        <fullName evidence="6">Aminotransferase</fullName>
        <ecNumber evidence="6">2.6.1.-</ecNumber>
    </recommendedName>
</protein>
<dbReference type="InterPro" id="IPR004839">
    <property type="entry name" value="Aminotransferase_I/II_large"/>
</dbReference>
<dbReference type="InterPro" id="IPR015422">
    <property type="entry name" value="PyrdxlP-dep_Trfase_small"/>
</dbReference>
<gene>
    <name evidence="8" type="ORF">ACFQ4P_00495</name>
</gene>
<dbReference type="PRINTS" id="PR00753">
    <property type="entry name" value="ACCSYNTHASE"/>
</dbReference>
<accession>A0ABW4CFI2</accession>
<evidence type="ECO:0000256" key="2">
    <source>
        <dbReference type="ARBA" id="ARBA00007441"/>
    </source>
</evidence>
<comment type="caution">
    <text evidence="8">The sequence shown here is derived from an EMBL/GenBank/DDBJ whole genome shotgun (WGS) entry which is preliminary data.</text>
</comment>
<feature type="domain" description="Aminotransferase class I/classII large" evidence="7">
    <location>
        <begin position="32"/>
        <end position="384"/>
    </location>
</feature>
<comment type="cofactor">
    <cofactor evidence="1 6">
        <name>pyridoxal 5'-phosphate</name>
        <dbReference type="ChEBI" id="CHEBI:597326"/>
    </cofactor>
</comment>
<keyword evidence="9" id="KW-1185">Reference proteome</keyword>
<reference evidence="9" key="1">
    <citation type="journal article" date="2019" name="Int. J. Syst. Evol. Microbiol.">
        <title>The Global Catalogue of Microorganisms (GCM) 10K type strain sequencing project: providing services to taxonomists for standard genome sequencing and annotation.</title>
        <authorList>
            <consortium name="The Broad Institute Genomics Platform"/>
            <consortium name="The Broad Institute Genome Sequencing Center for Infectious Disease"/>
            <person name="Wu L."/>
            <person name="Ma J."/>
        </authorList>
    </citation>
    <scope>NUCLEOTIDE SEQUENCE [LARGE SCALE GENOMIC DNA]</scope>
    <source>
        <strain evidence="9">CCM 8980</strain>
    </source>
</reference>
<dbReference type="PANTHER" id="PTHR46383">
    <property type="entry name" value="ASPARTATE AMINOTRANSFERASE"/>
    <property type="match status" value="1"/>
</dbReference>
<evidence type="ECO:0000256" key="5">
    <source>
        <dbReference type="ARBA" id="ARBA00022898"/>
    </source>
</evidence>
<name>A0ABW4CFI2_9LACO</name>
<comment type="similarity">
    <text evidence="2 6">Belongs to the class-I pyridoxal-phosphate-dependent aminotransferase family.</text>
</comment>
<evidence type="ECO:0000256" key="4">
    <source>
        <dbReference type="ARBA" id="ARBA00022679"/>
    </source>
</evidence>
<keyword evidence="3 6" id="KW-0032">Aminotransferase</keyword>
<evidence type="ECO:0000313" key="9">
    <source>
        <dbReference type="Proteomes" id="UP001597196"/>
    </source>
</evidence>
<dbReference type="Gene3D" id="3.40.640.10">
    <property type="entry name" value="Type I PLP-dependent aspartate aminotransferase-like (Major domain)"/>
    <property type="match status" value="1"/>
</dbReference>
<keyword evidence="4 6" id="KW-0808">Transferase</keyword>
<evidence type="ECO:0000256" key="1">
    <source>
        <dbReference type="ARBA" id="ARBA00001933"/>
    </source>
</evidence>
<evidence type="ECO:0000313" key="8">
    <source>
        <dbReference type="EMBL" id="MFD1428724.1"/>
    </source>
</evidence>
<dbReference type="Gene3D" id="3.90.1150.10">
    <property type="entry name" value="Aspartate Aminotransferase, domain 1"/>
    <property type="match status" value="1"/>
</dbReference>
<dbReference type="RefSeq" id="WP_203625695.1">
    <property type="nucleotide sequence ID" value="NZ_BOLQ01000001.1"/>
</dbReference>
<evidence type="ECO:0000259" key="7">
    <source>
        <dbReference type="Pfam" id="PF00155"/>
    </source>
</evidence>
<proteinExistence type="inferred from homology"/>
<dbReference type="InterPro" id="IPR004838">
    <property type="entry name" value="NHTrfase_class1_PyrdxlP-BS"/>
</dbReference>
<sequence>MQVAKKIAAITPSATLAVAAQTKAMKAQGQAVFDLSIGQPDFPTPAFIDAAAKTAIDANQASFYLPATGLPALKKAIATHLATRGGATYDPTQIVVTTGAKFALYSLFSVLLEPGDEVLVPIPAWVSYIEQIKLAGGRPILVPSAATFKVTPAQLEAQRGPATKAVIINSPQNPTGAVYSRAELQAIGDWAVAHGVLLIADDIYRDLIYHDVAYTSLTELSPETVANTVLISGVSKSYAMTGWRIGFAAGPRKLMQAMATFIGHTTGNATAVAQYAALAAYTGDDRTVFQMCDAFEKRLDLVWPRLSQLSGFQLEEKPQGAFYLFPRAIEAAQMTGFSTVDDFAAALLAKTGVAVVPGRAFGMPDHLRISYAASEATLKAALDRMQAFMKKYR</sequence>
<dbReference type="InterPro" id="IPR050596">
    <property type="entry name" value="AspAT/PAT-like"/>
</dbReference>
<dbReference type="InterPro" id="IPR015424">
    <property type="entry name" value="PyrdxlP-dep_Trfase"/>
</dbReference>
<dbReference type="GO" id="GO:0008483">
    <property type="term" value="F:transaminase activity"/>
    <property type="evidence" value="ECO:0007669"/>
    <property type="project" value="UniProtKB-KW"/>
</dbReference>
<evidence type="ECO:0000256" key="6">
    <source>
        <dbReference type="RuleBase" id="RU000481"/>
    </source>
</evidence>
<dbReference type="PANTHER" id="PTHR46383:SF1">
    <property type="entry name" value="ASPARTATE AMINOTRANSFERASE"/>
    <property type="match status" value="1"/>
</dbReference>
<dbReference type="Pfam" id="PF00155">
    <property type="entry name" value="Aminotran_1_2"/>
    <property type="match status" value="1"/>
</dbReference>
<dbReference type="CDD" id="cd00609">
    <property type="entry name" value="AAT_like"/>
    <property type="match status" value="1"/>
</dbReference>
<dbReference type="EC" id="2.6.1.-" evidence="6"/>
<keyword evidence="5" id="KW-0663">Pyridoxal phosphate</keyword>
<dbReference type="PROSITE" id="PS00105">
    <property type="entry name" value="AA_TRANSFER_CLASS_1"/>
    <property type="match status" value="1"/>
</dbReference>